<dbReference type="AlphaFoldDB" id="A0A5J5F083"/>
<name>A0A5J5F083_9PEZI</name>
<feature type="compositionally biased region" description="Basic and acidic residues" evidence="1">
    <location>
        <begin position="1"/>
        <end position="12"/>
    </location>
</feature>
<feature type="compositionally biased region" description="Low complexity" evidence="1">
    <location>
        <begin position="16"/>
        <end position="31"/>
    </location>
</feature>
<keyword evidence="3" id="KW-1185">Reference proteome</keyword>
<organism evidence="2 3">
    <name type="scientific">Sphaerosporella brunnea</name>
    <dbReference type="NCBI Taxonomy" id="1250544"/>
    <lineage>
        <taxon>Eukaryota</taxon>
        <taxon>Fungi</taxon>
        <taxon>Dikarya</taxon>
        <taxon>Ascomycota</taxon>
        <taxon>Pezizomycotina</taxon>
        <taxon>Pezizomycetes</taxon>
        <taxon>Pezizales</taxon>
        <taxon>Pyronemataceae</taxon>
        <taxon>Sphaerosporella</taxon>
    </lineage>
</organism>
<sequence>MSTHSDGEDSQMHDNASLPSSTPSTPPASSHIPHHAVAGTVSPPNSQPHVAPGLGAAVMQQGPPPGPSWAGKRAVEEAENAREKCSDRGFSLRWVGDPLDESDMWKV</sequence>
<dbReference type="InParanoid" id="A0A5J5F083"/>
<reference evidence="2 3" key="1">
    <citation type="submission" date="2019-09" db="EMBL/GenBank/DDBJ databases">
        <title>Draft genome of the ectomycorrhizal ascomycete Sphaerosporella brunnea.</title>
        <authorList>
            <consortium name="DOE Joint Genome Institute"/>
            <person name="Benucci G.M."/>
            <person name="Marozzi G."/>
            <person name="Antonielli L."/>
            <person name="Sanchez S."/>
            <person name="Marco P."/>
            <person name="Wang X."/>
            <person name="Falini L.B."/>
            <person name="Barry K."/>
            <person name="Haridas S."/>
            <person name="Lipzen A."/>
            <person name="Labutti K."/>
            <person name="Grigoriev I.V."/>
            <person name="Murat C."/>
            <person name="Martin F."/>
            <person name="Albertini E."/>
            <person name="Donnini D."/>
            <person name="Bonito G."/>
        </authorList>
    </citation>
    <scope>NUCLEOTIDE SEQUENCE [LARGE SCALE GENOMIC DNA]</scope>
    <source>
        <strain evidence="2 3">Sb_GMNB300</strain>
    </source>
</reference>
<protein>
    <submittedName>
        <fullName evidence="2">Uncharacterized protein</fullName>
    </submittedName>
</protein>
<evidence type="ECO:0000256" key="1">
    <source>
        <dbReference type="SAM" id="MobiDB-lite"/>
    </source>
</evidence>
<evidence type="ECO:0000313" key="2">
    <source>
        <dbReference type="EMBL" id="KAA8909210.1"/>
    </source>
</evidence>
<comment type="caution">
    <text evidence="2">The sequence shown here is derived from an EMBL/GenBank/DDBJ whole genome shotgun (WGS) entry which is preliminary data.</text>
</comment>
<feature type="region of interest" description="Disordered" evidence="1">
    <location>
        <begin position="1"/>
        <end position="86"/>
    </location>
</feature>
<dbReference type="Proteomes" id="UP000326924">
    <property type="component" value="Unassembled WGS sequence"/>
</dbReference>
<accession>A0A5J5F083</accession>
<proteinExistence type="predicted"/>
<gene>
    <name evidence="2" type="ORF">FN846DRAFT_905811</name>
</gene>
<dbReference type="OrthoDB" id="5410980at2759"/>
<dbReference type="EMBL" id="VXIS01000060">
    <property type="protein sequence ID" value="KAA8909210.1"/>
    <property type="molecule type" value="Genomic_DNA"/>
</dbReference>
<evidence type="ECO:0000313" key="3">
    <source>
        <dbReference type="Proteomes" id="UP000326924"/>
    </source>
</evidence>
<feature type="compositionally biased region" description="Basic and acidic residues" evidence="1">
    <location>
        <begin position="73"/>
        <end position="86"/>
    </location>
</feature>